<evidence type="ECO:0000256" key="2">
    <source>
        <dbReference type="ARBA" id="ARBA00022679"/>
    </source>
</evidence>
<dbReference type="InterPro" id="IPR050396">
    <property type="entry name" value="Glycosyltr_51/Transpeptidase"/>
</dbReference>
<sequence>MLLDTPLVVELPHGEVYKPRNFSGKFHGAVSLRYALNESINVPAIKLLQKIGAPSVIGVARRMGIKSPLRPYLSLALGAQEVTLLELTSAFGVLATGGVRAEPIAILKIVDRNGNTVEEYREYSEEVLSPEISYIITDMLTTVVDEGTGRTVRMMGLDIPCAGKTGTTDDYTDGWFIGFSPELAVGVWTGFDEKIRMGRNRTGARVALPIWVDIMMGAYRHRSGPEFPRPEAITEAMICEESGLLATPYCEKVRREIFIEGMEPVRQCDLHRVSPYDLLDPDRDFRDMDRKSSRDEELP</sequence>
<evidence type="ECO:0000313" key="4">
    <source>
        <dbReference type="EMBL" id="HER43443.1"/>
    </source>
</evidence>
<gene>
    <name evidence="4" type="ORF">ENO08_03190</name>
</gene>
<dbReference type="EMBL" id="DSEC01000227">
    <property type="protein sequence ID" value="HER43443.1"/>
    <property type="molecule type" value="Genomic_DNA"/>
</dbReference>
<reference evidence="4" key="1">
    <citation type="journal article" date="2020" name="mSystems">
        <title>Genome- and Community-Level Interaction Insights into Carbon Utilization and Element Cycling Functions of Hydrothermarchaeota in Hydrothermal Sediment.</title>
        <authorList>
            <person name="Zhou Z."/>
            <person name="Liu Y."/>
            <person name="Xu W."/>
            <person name="Pan J."/>
            <person name="Luo Z.H."/>
            <person name="Li M."/>
        </authorList>
    </citation>
    <scope>NUCLEOTIDE SEQUENCE [LARGE SCALE GENOMIC DNA]</scope>
    <source>
        <strain evidence="4">SpSt-1233</strain>
    </source>
</reference>
<dbReference type="SUPFAM" id="SSF56601">
    <property type="entry name" value="beta-lactamase/transpeptidase-like"/>
    <property type="match status" value="1"/>
</dbReference>
<evidence type="ECO:0000259" key="3">
    <source>
        <dbReference type="Pfam" id="PF00905"/>
    </source>
</evidence>
<dbReference type="PANTHER" id="PTHR32282">
    <property type="entry name" value="BINDING PROTEIN TRANSPEPTIDASE, PUTATIVE-RELATED"/>
    <property type="match status" value="1"/>
</dbReference>
<keyword evidence="1" id="KW-0328">Glycosyltransferase</keyword>
<dbReference type="Proteomes" id="UP000886069">
    <property type="component" value="Unassembled WGS sequence"/>
</dbReference>
<dbReference type="GO" id="GO:0008955">
    <property type="term" value="F:peptidoglycan glycosyltransferase activity"/>
    <property type="evidence" value="ECO:0007669"/>
    <property type="project" value="TreeGrafter"/>
</dbReference>
<comment type="caution">
    <text evidence="4">The sequence shown here is derived from an EMBL/GenBank/DDBJ whole genome shotgun (WGS) entry which is preliminary data.</text>
</comment>
<dbReference type="InterPro" id="IPR001460">
    <property type="entry name" value="PCN-bd_Tpept"/>
</dbReference>
<proteinExistence type="predicted"/>
<dbReference type="PANTHER" id="PTHR32282:SF33">
    <property type="entry name" value="PEPTIDOGLYCAN GLYCOSYLTRANSFERASE"/>
    <property type="match status" value="1"/>
</dbReference>
<evidence type="ECO:0000256" key="1">
    <source>
        <dbReference type="ARBA" id="ARBA00022676"/>
    </source>
</evidence>
<feature type="domain" description="Penicillin-binding protein transpeptidase" evidence="3">
    <location>
        <begin position="27"/>
        <end position="182"/>
    </location>
</feature>
<accession>A0A7V2F3G8</accession>
<dbReference type="InterPro" id="IPR012338">
    <property type="entry name" value="Beta-lactam/transpept-like"/>
</dbReference>
<dbReference type="AlphaFoldDB" id="A0A7V2F3G8"/>
<name>A0A7V2F3G8_UNCEI</name>
<keyword evidence="2" id="KW-0808">Transferase</keyword>
<dbReference type="GO" id="GO:0030288">
    <property type="term" value="C:outer membrane-bounded periplasmic space"/>
    <property type="evidence" value="ECO:0007669"/>
    <property type="project" value="TreeGrafter"/>
</dbReference>
<organism evidence="4">
    <name type="scientific">Eiseniibacteriota bacterium</name>
    <dbReference type="NCBI Taxonomy" id="2212470"/>
    <lineage>
        <taxon>Bacteria</taxon>
        <taxon>Candidatus Eiseniibacteriota</taxon>
    </lineage>
</organism>
<dbReference type="GO" id="GO:0008658">
    <property type="term" value="F:penicillin binding"/>
    <property type="evidence" value="ECO:0007669"/>
    <property type="project" value="InterPro"/>
</dbReference>
<dbReference type="Gene3D" id="3.40.710.10">
    <property type="entry name" value="DD-peptidase/beta-lactamase superfamily"/>
    <property type="match status" value="1"/>
</dbReference>
<dbReference type="Pfam" id="PF00905">
    <property type="entry name" value="Transpeptidase"/>
    <property type="match status" value="1"/>
</dbReference>
<protein>
    <recommendedName>
        <fullName evidence="3">Penicillin-binding protein transpeptidase domain-containing protein</fullName>
    </recommendedName>
</protein>
<dbReference type="GO" id="GO:0009252">
    <property type="term" value="P:peptidoglycan biosynthetic process"/>
    <property type="evidence" value="ECO:0007669"/>
    <property type="project" value="TreeGrafter"/>
</dbReference>